<keyword evidence="7" id="KW-1185">Reference proteome</keyword>
<dbReference type="OrthoDB" id="7619858at2"/>
<dbReference type="InterPro" id="IPR001129">
    <property type="entry name" value="Membr-assoc_MAPEG"/>
</dbReference>
<dbReference type="Pfam" id="PF01124">
    <property type="entry name" value="MAPEG"/>
    <property type="match status" value="1"/>
</dbReference>
<organism evidence="6 7">
    <name type="scientific">Methylobacterium gnaphalii</name>
    <dbReference type="NCBI Taxonomy" id="1010610"/>
    <lineage>
        <taxon>Bacteria</taxon>
        <taxon>Pseudomonadati</taxon>
        <taxon>Pseudomonadota</taxon>
        <taxon>Alphaproteobacteria</taxon>
        <taxon>Hyphomicrobiales</taxon>
        <taxon>Methylobacteriaceae</taxon>
        <taxon>Methylobacterium</taxon>
    </lineage>
</organism>
<evidence type="ECO:0000256" key="4">
    <source>
        <dbReference type="ARBA" id="ARBA00023136"/>
    </source>
</evidence>
<accession>A0A512JF00</accession>
<dbReference type="InterPro" id="IPR023352">
    <property type="entry name" value="MAPEG-like_dom_sf"/>
</dbReference>
<protein>
    <recommendedName>
        <fullName evidence="8">Glutathione S-transferase</fullName>
    </recommendedName>
</protein>
<gene>
    <name evidence="6" type="ORF">MGN01_03690</name>
</gene>
<dbReference type="PANTHER" id="PTHR35814:SF1">
    <property type="entry name" value="GLUTATHIONE S-TRANSFERASE-RELATED"/>
    <property type="match status" value="1"/>
</dbReference>
<name>A0A512JF00_9HYPH</name>
<evidence type="ECO:0000256" key="5">
    <source>
        <dbReference type="SAM" id="Phobius"/>
    </source>
</evidence>
<dbReference type="Proteomes" id="UP000321750">
    <property type="component" value="Unassembled WGS sequence"/>
</dbReference>
<comment type="subcellular location">
    <subcellularLocation>
        <location evidence="1">Membrane</location>
    </subcellularLocation>
</comment>
<feature type="transmembrane region" description="Helical" evidence="5">
    <location>
        <begin position="105"/>
        <end position="127"/>
    </location>
</feature>
<sequence length="128" mass="13561">MIFPATTAFFAGLLGLLHVGLTGWVVAGRVQGKVLHGTGNDQLLKRIRSQGNFSENVPLALLLTGFVEGKGTTHWIVEALLVVLLVGRILHPIGMFASPNSPRQFACRGGGIISTLLVIVIAAILLLI</sequence>
<keyword evidence="4 5" id="KW-0472">Membrane</keyword>
<dbReference type="RefSeq" id="WP_147044848.1">
    <property type="nucleotide sequence ID" value="NZ_BJZV01000001.1"/>
</dbReference>
<dbReference type="AlphaFoldDB" id="A0A512JF00"/>
<keyword evidence="3 5" id="KW-1133">Transmembrane helix</keyword>
<dbReference type="GO" id="GO:0016020">
    <property type="term" value="C:membrane"/>
    <property type="evidence" value="ECO:0007669"/>
    <property type="project" value="UniProtKB-SubCell"/>
</dbReference>
<dbReference type="SUPFAM" id="SSF161084">
    <property type="entry name" value="MAPEG domain-like"/>
    <property type="match status" value="1"/>
</dbReference>
<proteinExistence type="predicted"/>
<keyword evidence="2 5" id="KW-0812">Transmembrane</keyword>
<evidence type="ECO:0008006" key="8">
    <source>
        <dbReference type="Google" id="ProtNLM"/>
    </source>
</evidence>
<dbReference type="EMBL" id="BJZV01000001">
    <property type="protein sequence ID" value="GEP08524.1"/>
    <property type="molecule type" value="Genomic_DNA"/>
</dbReference>
<evidence type="ECO:0000313" key="7">
    <source>
        <dbReference type="Proteomes" id="UP000321750"/>
    </source>
</evidence>
<comment type="caution">
    <text evidence="6">The sequence shown here is derived from an EMBL/GenBank/DDBJ whole genome shotgun (WGS) entry which is preliminary data.</text>
</comment>
<evidence type="ECO:0000256" key="1">
    <source>
        <dbReference type="ARBA" id="ARBA00004370"/>
    </source>
</evidence>
<dbReference type="Gene3D" id="1.20.120.550">
    <property type="entry name" value="Membrane associated eicosanoid/glutathione metabolism-like domain"/>
    <property type="match status" value="1"/>
</dbReference>
<evidence type="ECO:0000256" key="3">
    <source>
        <dbReference type="ARBA" id="ARBA00022989"/>
    </source>
</evidence>
<evidence type="ECO:0000313" key="6">
    <source>
        <dbReference type="EMBL" id="GEP08524.1"/>
    </source>
</evidence>
<dbReference type="PANTHER" id="PTHR35814">
    <property type="match status" value="1"/>
</dbReference>
<reference evidence="6 7" key="1">
    <citation type="submission" date="2019-07" db="EMBL/GenBank/DDBJ databases">
        <title>Whole genome shotgun sequence of Methylobacterium gnaphalii NBRC 107716.</title>
        <authorList>
            <person name="Hosoyama A."/>
            <person name="Uohara A."/>
            <person name="Ohji S."/>
            <person name="Ichikawa N."/>
        </authorList>
    </citation>
    <scope>NUCLEOTIDE SEQUENCE [LARGE SCALE GENOMIC DNA]</scope>
    <source>
        <strain evidence="6 7">NBRC 107716</strain>
    </source>
</reference>
<evidence type="ECO:0000256" key="2">
    <source>
        <dbReference type="ARBA" id="ARBA00022692"/>
    </source>
</evidence>